<dbReference type="AlphaFoldDB" id="A0A6I0FKU2"/>
<dbReference type="EMBL" id="WBZC01000003">
    <property type="protein sequence ID" value="KAB3539028.1"/>
    <property type="molecule type" value="Genomic_DNA"/>
</dbReference>
<evidence type="ECO:0000256" key="1">
    <source>
        <dbReference type="SAM" id="SignalP"/>
    </source>
</evidence>
<dbReference type="PROSITE" id="PS51257">
    <property type="entry name" value="PROKAR_LIPOPROTEIN"/>
    <property type="match status" value="1"/>
</dbReference>
<reference evidence="2 3" key="1">
    <citation type="submission" date="2019-10" db="EMBL/GenBank/DDBJ databases">
        <title>Alkaliphilus serpentinus sp. nov. and Alkaliphilus pronyensis sp. nov., two novel anaerobic alkaliphilic species isolated from the serpentinized-hosted hydrothermal field of the Prony Bay (New Caledonia).</title>
        <authorList>
            <person name="Postec A."/>
        </authorList>
    </citation>
    <scope>NUCLEOTIDE SEQUENCE [LARGE SCALE GENOMIC DNA]</scope>
    <source>
        <strain evidence="2 3">LacV</strain>
    </source>
</reference>
<evidence type="ECO:0000313" key="2">
    <source>
        <dbReference type="EMBL" id="KAB3539028.1"/>
    </source>
</evidence>
<dbReference type="RefSeq" id="WP_151859707.1">
    <property type="nucleotide sequence ID" value="NZ_WBZC01000003.1"/>
</dbReference>
<sequence>MKKIVVLLMVCLVILAGCNTDNETSNPSQASNKSKDTELDLMLAQTRLEKKTLFLEKGIVMSSTEEFYQFPGQSQNIPTWEDEDYSFFYECSKAYVDYIKEKHGFDPVISQQCLDPRMNAIYDDSDKGVANGYNNEDIYLVEYETQDENVYSYLVVVRENDGTWHVIHEGLSYKKGE</sequence>
<dbReference type="OrthoDB" id="1701788at2"/>
<protein>
    <recommendedName>
        <fullName evidence="4">Lipoprotein</fullName>
    </recommendedName>
</protein>
<gene>
    <name evidence="2" type="ORF">F8154_00910</name>
</gene>
<evidence type="ECO:0008006" key="4">
    <source>
        <dbReference type="Google" id="ProtNLM"/>
    </source>
</evidence>
<evidence type="ECO:0000313" key="3">
    <source>
        <dbReference type="Proteomes" id="UP000432715"/>
    </source>
</evidence>
<name>A0A6I0FKU2_9FIRM</name>
<keyword evidence="3" id="KW-1185">Reference proteome</keyword>
<organism evidence="2 3">
    <name type="scientific">Alkaliphilus pronyensis</name>
    <dbReference type="NCBI Taxonomy" id="1482732"/>
    <lineage>
        <taxon>Bacteria</taxon>
        <taxon>Bacillati</taxon>
        <taxon>Bacillota</taxon>
        <taxon>Clostridia</taxon>
        <taxon>Peptostreptococcales</taxon>
        <taxon>Natronincolaceae</taxon>
        <taxon>Alkaliphilus</taxon>
    </lineage>
</organism>
<dbReference type="Proteomes" id="UP000432715">
    <property type="component" value="Unassembled WGS sequence"/>
</dbReference>
<proteinExistence type="predicted"/>
<feature type="chain" id="PRO_5039436470" description="Lipoprotein" evidence="1">
    <location>
        <begin position="20"/>
        <end position="177"/>
    </location>
</feature>
<feature type="signal peptide" evidence="1">
    <location>
        <begin position="1"/>
        <end position="19"/>
    </location>
</feature>
<accession>A0A6I0FKU2</accession>
<keyword evidence="1" id="KW-0732">Signal</keyword>
<comment type="caution">
    <text evidence="2">The sequence shown here is derived from an EMBL/GenBank/DDBJ whole genome shotgun (WGS) entry which is preliminary data.</text>
</comment>